<reference evidence="2" key="1">
    <citation type="submission" date="2021-04" db="EMBL/GenBank/DDBJ databases">
        <authorList>
            <person name="Chebbi M.A.C M."/>
        </authorList>
    </citation>
    <scope>NUCLEOTIDE SEQUENCE</scope>
</reference>
<dbReference type="PANTHER" id="PTHR23313">
    <property type="entry name" value="TSEC1-RELATED"/>
    <property type="match status" value="1"/>
</dbReference>
<accession>A0A8J2HI57</accession>
<name>A0A8J2HI57_COTCN</name>
<dbReference type="OrthoDB" id="269872at2759"/>
<sequence>MADDLLIKEKEFRRINKELESKTHKLLEEIDTVINNNHKNNFETEIVKFRTQSAFNFFNTEYKLNRSLEDNEKLKNSLKSSKNEERNNVNKIRKLEDHIKVITKNNERLRQELVQAFKKQSLLVDNLKKQKAYLETSRQVELTRDDFLKIIKAYIVG</sequence>
<keyword evidence="3" id="KW-1185">Reference proteome</keyword>
<evidence type="ECO:0000313" key="2">
    <source>
        <dbReference type="EMBL" id="CAG5092059.1"/>
    </source>
</evidence>
<dbReference type="EMBL" id="CAJNRD030001120">
    <property type="protein sequence ID" value="CAG5092059.1"/>
    <property type="molecule type" value="Genomic_DNA"/>
</dbReference>
<dbReference type="AlphaFoldDB" id="A0A8J2HI57"/>
<feature type="coiled-coil region" evidence="1">
    <location>
        <begin position="64"/>
        <end position="119"/>
    </location>
</feature>
<proteinExistence type="predicted"/>
<organism evidence="2 3">
    <name type="scientific">Cotesia congregata</name>
    <name type="common">Parasitoid wasp</name>
    <name type="synonym">Apanteles congregatus</name>
    <dbReference type="NCBI Taxonomy" id="51543"/>
    <lineage>
        <taxon>Eukaryota</taxon>
        <taxon>Metazoa</taxon>
        <taxon>Ecdysozoa</taxon>
        <taxon>Arthropoda</taxon>
        <taxon>Hexapoda</taxon>
        <taxon>Insecta</taxon>
        <taxon>Pterygota</taxon>
        <taxon>Neoptera</taxon>
        <taxon>Endopterygota</taxon>
        <taxon>Hymenoptera</taxon>
        <taxon>Apocrita</taxon>
        <taxon>Ichneumonoidea</taxon>
        <taxon>Braconidae</taxon>
        <taxon>Microgastrinae</taxon>
        <taxon>Cotesia</taxon>
    </lineage>
</organism>
<dbReference type="Proteomes" id="UP000786811">
    <property type="component" value="Unassembled WGS sequence"/>
</dbReference>
<gene>
    <name evidence="2" type="ORF">HICCMSTLAB_LOCUS5886</name>
</gene>
<dbReference type="PANTHER" id="PTHR23313:SF0">
    <property type="entry name" value="TESTIS-EXPRESSED PROTEIN 9"/>
    <property type="match status" value="1"/>
</dbReference>
<keyword evidence="1" id="KW-0175">Coiled coil</keyword>
<comment type="caution">
    <text evidence="2">The sequence shown here is derived from an EMBL/GenBank/DDBJ whole genome shotgun (WGS) entry which is preliminary data.</text>
</comment>
<evidence type="ECO:0000313" key="3">
    <source>
        <dbReference type="Proteomes" id="UP000786811"/>
    </source>
</evidence>
<evidence type="ECO:0000256" key="1">
    <source>
        <dbReference type="SAM" id="Coils"/>
    </source>
</evidence>
<protein>
    <submittedName>
        <fullName evidence="2">Similar to Tex9: Testis-expressed protein 9 (Mus musculus)</fullName>
    </submittedName>
</protein>